<gene>
    <name evidence="1" type="ORF">RAJCM14343_3977</name>
</gene>
<accession>A0ABQ0YQA4</accession>
<name>A0ABQ0YQA4_9NOCA</name>
<keyword evidence="2" id="KW-1185">Reference proteome</keyword>
<proteinExistence type="predicted"/>
<reference evidence="1 2" key="1">
    <citation type="journal article" date="2018" name="Biodegradation">
        <title>1,4-Dioxane degradation characteristics of Rhodococcus aetherivorans JCM 14343.</title>
        <authorList>
            <person name="Inoue D."/>
            <person name="Tsunoda T."/>
            <person name="Yamamoto N."/>
            <person name="Ike M."/>
            <person name="Sei K."/>
        </authorList>
    </citation>
    <scope>NUCLEOTIDE SEQUENCE [LARGE SCALE GENOMIC DNA]</scope>
    <source>
        <strain evidence="1 2">JCM 14343</strain>
    </source>
</reference>
<protein>
    <submittedName>
        <fullName evidence="1">Uncharacterized protein</fullName>
    </submittedName>
</protein>
<dbReference type="Proteomes" id="UP000325466">
    <property type="component" value="Unassembled WGS sequence"/>
</dbReference>
<evidence type="ECO:0000313" key="1">
    <source>
        <dbReference type="EMBL" id="GES38712.1"/>
    </source>
</evidence>
<organism evidence="1 2">
    <name type="scientific">Rhodococcus aetherivorans</name>
    <dbReference type="NCBI Taxonomy" id="191292"/>
    <lineage>
        <taxon>Bacteria</taxon>
        <taxon>Bacillati</taxon>
        <taxon>Actinomycetota</taxon>
        <taxon>Actinomycetes</taxon>
        <taxon>Mycobacteriales</taxon>
        <taxon>Nocardiaceae</taxon>
        <taxon>Rhodococcus</taxon>
    </lineage>
</organism>
<sequence length="48" mass="5117">MSTLSDEPPPGSRGAVNRALRVADDYGERGDRHITGACPRHQDAVAGR</sequence>
<dbReference type="EMBL" id="BLAH01000099">
    <property type="protein sequence ID" value="GES38712.1"/>
    <property type="molecule type" value="Genomic_DNA"/>
</dbReference>
<comment type="caution">
    <text evidence="1">The sequence shown here is derived from an EMBL/GenBank/DDBJ whole genome shotgun (WGS) entry which is preliminary data.</text>
</comment>
<evidence type="ECO:0000313" key="2">
    <source>
        <dbReference type="Proteomes" id="UP000325466"/>
    </source>
</evidence>